<evidence type="ECO:0000313" key="3">
    <source>
        <dbReference type="WBParaSite" id="BXY_1315000.1"/>
    </source>
</evidence>
<dbReference type="WBParaSite" id="BXY_1315000.1">
    <property type="protein sequence ID" value="BXY_1315000.1"/>
    <property type="gene ID" value="BXY_1315000"/>
</dbReference>
<name>A0A1I7SJC6_BURXY</name>
<protein>
    <submittedName>
        <fullName evidence="3">Divalent-cation tolerance protein CutA</fullName>
    </submittedName>
</protein>
<accession>A0A1I7SJC6</accession>
<dbReference type="Proteomes" id="UP000095284">
    <property type="component" value="Unplaced"/>
</dbReference>
<sequence length="77" mass="8950">MPWLLPLVVFGLVWGEFPPKLPEDFFDKVKAVIDRCEEVTESLQTVKPTGIDVLAIIYDPEEKAFQRWLFETRPDIS</sequence>
<dbReference type="AlphaFoldDB" id="A0A1I7SJC6"/>
<proteinExistence type="predicted"/>
<keyword evidence="1" id="KW-0732">Signal</keyword>
<reference evidence="3" key="1">
    <citation type="submission" date="2016-11" db="UniProtKB">
        <authorList>
            <consortium name="WormBaseParasite"/>
        </authorList>
    </citation>
    <scope>IDENTIFICATION</scope>
</reference>
<feature type="chain" id="PRO_5012475534" evidence="1">
    <location>
        <begin position="16"/>
        <end position="77"/>
    </location>
</feature>
<evidence type="ECO:0000313" key="2">
    <source>
        <dbReference type="Proteomes" id="UP000095284"/>
    </source>
</evidence>
<evidence type="ECO:0000256" key="1">
    <source>
        <dbReference type="SAM" id="SignalP"/>
    </source>
</evidence>
<feature type="signal peptide" evidence="1">
    <location>
        <begin position="1"/>
        <end position="15"/>
    </location>
</feature>
<organism evidence="2 3">
    <name type="scientific">Bursaphelenchus xylophilus</name>
    <name type="common">Pinewood nematode worm</name>
    <name type="synonym">Aphelenchoides xylophilus</name>
    <dbReference type="NCBI Taxonomy" id="6326"/>
    <lineage>
        <taxon>Eukaryota</taxon>
        <taxon>Metazoa</taxon>
        <taxon>Ecdysozoa</taxon>
        <taxon>Nematoda</taxon>
        <taxon>Chromadorea</taxon>
        <taxon>Rhabditida</taxon>
        <taxon>Tylenchina</taxon>
        <taxon>Tylenchomorpha</taxon>
        <taxon>Aphelenchoidea</taxon>
        <taxon>Aphelenchoididae</taxon>
        <taxon>Bursaphelenchus</taxon>
    </lineage>
</organism>